<evidence type="ECO:0000313" key="6">
    <source>
        <dbReference type="Proteomes" id="UP001295684"/>
    </source>
</evidence>
<dbReference type="Proteomes" id="UP001295684">
    <property type="component" value="Unassembled WGS sequence"/>
</dbReference>
<dbReference type="GO" id="GO:0042277">
    <property type="term" value="F:peptide binding"/>
    <property type="evidence" value="ECO:0007669"/>
    <property type="project" value="TreeGrafter"/>
</dbReference>
<evidence type="ECO:0008006" key="7">
    <source>
        <dbReference type="Google" id="ProtNLM"/>
    </source>
</evidence>
<dbReference type="PANTHER" id="PTHR11533">
    <property type="entry name" value="PROTEASE M1 ZINC METALLOPROTEASE"/>
    <property type="match status" value="1"/>
</dbReference>
<evidence type="ECO:0000259" key="2">
    <source>
        <dbReference type="Pfam" id="PF01433"/>
    </source>
</evidence>
<dbReference type="AlphaFoldDB" id="A0AAD2D1D5"/>
<feature type="domain" description="Aminopeptidase N-like N-terminal" evidence="4">
    <location>
        <begin position="54"/>
        <end position="204"/>
    </location>
</feature>
<dbReference type="Pfam" id="PF01433">
    <property type="entry name" value="Peptidase_M1"/>
    <property type="match status" value="1"/>
</dbReference>
<feature type="domain" description="Peptidase M1 membrane alanine aminopeptidase" evidence="2">
    <location>
        <begin position="296"/>
        <end position="506"/>
    </location>
</feature>
<dbReference type="Pfam" id="PF17900">
    <property type="entry name" value="Peptidase_M1_N"/>
    <property type="match status" value="1"/>
</dbReference>
<dbReference type="CDD" id="cd09602">
    <property type="entry name" value="M1_APN"/>
    <property type="match status" value="1"/>
</dbReference>
<dbReference type="GO" id="GO:0006508">
    <property type="term" value="P:proteolysis"/>
    <property type="evidence" value="ECO:0007669"/>
    <property type="project" value="TreeGrafter"/>
</dbReference>
<dbReference type="SUPFAM" id="SSF55486">
    <property type="entry name" value="Metalloproteases ('zincins'), catalytic domain"/>
    <property type="match status" value="1"/>
</dbReference>
<evidence type="ECO:0000259" key="4">
    <source>
        <dbReference type="Pfam" id="PF17900"/>
    </source>
</evidence>
<dbReference type="GO" id="GO:0070006">
    <property type="term" value="F:metalloaminopeptidase activity"/>
    <property type="evidence" value="ECO:0007669"/>
    <property type="project" value="TreeGrafter"/>
</dbReference>
<organism evidence="5 6">
    <name type="scientific">Euplotes crassus</name>
    <dbReference type="NCBI Taxonomy" id="5936"/>
    <lineage>
        <taxon>Eukaryota</taxon>
        <taxon>Sar</taxon>
        <taxon>Alveolata</taxon>
        <taxon>Ciliophora</taxon>
        <taxon>Intramacronucleata</taxon>
        <taxon>Spirotrichea</taxon>
        <taxon>Hypotrichia</taxon>
        <taxon>Euplotida</taxon>
        <taxon>Euplotidae</taxon>
        <taxon>Moneuplotes</taxon>
    </lineage>
</organism>
<name>A0AAD2D1D5_EUPCR</name>
<dbReference type="Gene3D" id="1.10.390.10">
    <property type="entry name" value="Neutral Protease Domain 2"/>
    <property type="match status" value="1"/>
</dbReference>
<accession>A0AAD2D1D5</accession>
<dbReference type="Gene3D" id="2.60.40.1730">
    <property type="entry name" value="tricorn interacting facor f3 domain"/>
    <property type="match status" value="1"/>
</dbReference>
<dbReference type="SUPFAM" id="SSF63737">
    <property type="entry name" value="Leukotriene A4 hydrolase N-terminal domain"/>
    <property type="match status" value="1"/>
</dbReference>
<comment type="similarity">
    <text evidence="1">Belongs to the peptidase M1 family.</text>
</comment>
<dbReference type="PANTHER" id="PTHR11533:SF299">
    <property type="entry name" value="AMINOPEPTIDASE"/>
    <property type="match status" value="1"/>
</dbReference>
<protein>
    <recommendedName>
        <fullName evidence="7">Aminopeptidase</fullName>
    </recommendedName>
</protein>
<dbReference type="InterPro" id="IPR050344">
    <property type="entry name" value="Peptidase_M1_aminopeptidases"/>
</dbReference>
<dbReference type="InterPro" id="IPR014782">
    <property type="entry name" value="Peptidase_M1_dom"/>
</dbReference>
<feature type="domain" description="ERAP1-like C-terminal" evidence="3">
    <location>
        <begin position="594"/>
        <end position="920"/>
    </location>
</feature>
<evidence type="ECO:0000259" key="3">
    <source>
        <dbReference type="Pfam" id="PF11838"/>
    </source>
</evidence>
<dbReference type="EMBL" id="CAMPGE010017718">
    <property type="protein sequence ID" value="CAI2376178.1"/>
    <property type="molecule type" value="Genomic_DNA"/>
</dbReference>
<dbReference type="InterPro" id="IPR027268">
    <property type="entry name" value="Peptidase_M4/M1_CTD_sf"/>
</dbReference>
<dbReference type="GO" id="GO:0005615">
    <property type="term" value="C:extracellular space"/>
    <property type="evidence" value="ECO:0007669"/>
    <property type="project" value="TreeGrafter"/>
</dbReference>
<evidence type="ECO:0000256" key="1">
    <source>
        <dbReference type="ARBA" id="ARBA00010136"/>
    </source>
</evidence>
<comment type="caution">
    <text evidence="5">The sequence shown here is derived from an EMBL/GenBank/DDBJ whole genome shotgun (WGS) entry which is preliminary data.</text>
</comment>
<dbReference type="GO" id="GO:0008270">
    <property type="term" value="F:zinc ion binding"/>
    <property type="evidence" value="ECO:0007669"/>
    <property type="project" value="InterPro"/>
</dbReference>
<reference evidence="5" key="1">
    <citation type="submission" date="2023-07" db="EMBL/GenBank/DDBJ databases">
        <authorList>
            <consortium name="AG Swart"/>
            <person name="Singh M."/>
            <person name="Singh A."/>
            <person name="Seah K."/>
            <person name="Emmerich C."/>
        </authorList>
    </citation>
    <scope>NUCLEOTIDE SEQUENCE</scope>
    <source>
        <strain evidence="5">DP1</strain>
    </source>
</reference>
<dbReference type="GO" id="GO:0043171">
    <property type="term" value="P:peptide catabolic process"/>
    <property type="evidence" value="ECO:0007669"/>
    <property type="project" value="TreeGrafter"/>
</dbReference>
<dbReference type="InterPro" id="IPR042097">
    <property type="entry name" value="Aminopeptidase_N-like_N_sf"/>
</dbReference>
<gene>
    <name evidence="5" type="ORF">ECRASSUSDP1_LOCUS17547</name>
</gene>
<dbReference type="Pfam" id="PF11838">
    <property type="entry name" value="ERAP1_C"/>
    <property type="match status" value="1"/>
</dbReference>
<sequence length="929" mass="108367">MLGLGMYFYKSKPPSNQTLCNYVPPLMLDKNDKQSDCLTQREAEIRSQRVSNVSYKLGLAFRKEETFYGQITIKFTMNNSQNSQEPLFLDYKGISIKDLLINYEPIDPYEVYQGDRIIFPKDSLNLGEENVVSLLFHSKYVNDGEGAHKFIDKDDSSIYVFTQFETFYCHKVFPCFDQPDIRASMALTTVSPKDWIIISNGKENGFIKPQDPEFDEYKSLVNQDLLDSFSEEFYIQTYNETPRITPYIFSFFCGPFECIQEDAEIPGREDPMTFRLFMRRSLKKDALRVKDMFLTTAIRGIHWYSDFFGYNYPYEKYDQIICPEFEHYAMENLTAVAFAELYLNRGKEITEYDQIRTIYVVLHELCHHWFGNLVTMTWWNDLWLNESFATFVAYLCYAGDPVLGEIFKNNPNLWIRVNLEKEVGYVEDNFSTNHPILNEVSSTDTAFDMFNGISYGKGCGFLQQLLHLVGYETFSEATKIYFKKFEWKNTKLDDFLDCLDEANDKNPGKIYTDKISSWCKTFLTTKGVNIIQGELKDNKFTLTQTPSPHSDGLRHQSLDIYFFRANLVSETRPILTSSTCPTTSLSHCYPNTTFFLLNHGDHAYIQSYLDPSTLKFLCTNLSNLHGSLTRAIAWRSLQAMVVNGHTGPLVFIECFKNNFMKEEEAILAEIVLKIMNEVIEWFVPEERFEEVTFEIFEILYQGIEKDEGYERLQKMKILYQNYLFMFLQDRDHILKSIEWLEDGYIHDTNGKRIDTAKLGPDHQHLILKAVHKSPYFNSKYKNDLLVQIIGSEKTDIAINLKLSCEALMPFPETKASIWDLITTPSSSLSSYERGAYMEYFFNREASEILQEYFPKYLSHIDKLADCSNKAYVIQFISLVCPKFGISTDFLQTLEENLEKHIHDPLKKSYCRAVRKVLETFQKSQRAREL</sequence>
<dbReference type="InterPro" id="IPR045357">
    <property type="entry name" value="Aminopeptidase_N-like_N"/>
</dbReference>
<dbReference type="InterPro" id="IPR024571">
    <property type="entry name" value="ERAP1-like_C_dom"/>
</dbReference>
<proteinExistence type="inferred from homology"/>
<keyword evidence="6" id="KW-1185">Reference proteome</keyword>
<dbReference type="GO" id="GO:0016020">
    <property type="term" value="C:membrane"/>
    <property type="evidence" value="ECO:0007669"/>
    <property type="project" value="TreeGrafter"/>
</dbReference>
<evidence type="ECO:0000313" key="5">
    <source>
        <dbReference type="EMBL" id="CAI2376178.1"/>
    </source>
</evidence>
<dbReference type="GO" id="GO:0005737">
    <property type="term" value="C:cytoplasm"/>
    <property type="evidence" value="ECO:0007669"/>
    <property type="project" value="TreeGrafter"/>
</dbReference>